<dbReference type="OrthoDB" id="6375174at2759"/>
<keyword evidence="10" id="KW-1185">Reference proteome</keyword>
<accession>A0A1E4T5C4</accession>
<gene>
    <name evidence="9" type="ORF">CANARDRAFT_231049</name>
</gene>
<dbReference type="GO" id="GO:0016791">
    <property type="term" value="F:phosphatase activity"/>
    <property type="evidence" value="ECO:0007669"/>
    <property type="project" value="InterPro"/>
</dbReference>
<comment type="catalytic activity">
    <reaction evidence="4">
        <text>5-diphospho-1D-myo-inositol 1,2,3,4,6-pentakisphosphate + H2O = 1D-myo-inositol hexakisphosphate + phosphate + H(+)</text>
        <dbReference type="Rhea" id="RHEA:22384"/>
        <dbReference type="ChEBI" id="CHEBI:15377"/>
        <dbReference type="ChEBI" id="CHEBI:15378"/>
        <dbReference type="ChEBI" id="CHEBI:43474"/>
        <dbReference type="ChEBI" id="CHEBI:58130"/>
        <dbReference type="ChEBI" id="CHEBI:58628"/>
        <dbReference type="EC" id="3.6.1.52"/>
    </reaction>
    <physiologicalReaction direction="left-to-right" evidence="4">
        <dbReference type="Rhea" id="RHEA:22385"/>
    </physiologicalReaction>
</comment>
<dbReference type="PROSITE" id="PS00383">
    <property type="entry name" value="TYR_PHOSPHATASE_1"/>
    <property type="match status" value="1"/>
</dbReference>
<dbReference type="SUPFAM" id="SSF52799">
    <property type="entry name" value="(Phosphotyrosine protein) phosphatases II"/>
    <property type="match status" value="1"/>
</dbReference>
<dbReference type="PANTHER" id="PTHR31126:SF48">
    <property type="entry name" value="INOSITOL PHOSPHATASE SIW14"/>
    <property type="match status" value="1"/>
</dbReference>
<dbReference type="FunFam" id="3.90.190.10:FF:000024">
    <property type="entry name" value="probable tyrosine-protein phosphatase At1g05000"/>
    <property type="match status" value="1"/>
</dbReference>
<comment type="catalytic activity">
    <reaction evidence="6">
        <text>1,5-bis(diphospho)-1D-myo-inositol 2,3,4,6-tetrakisphosphate + H2O = 1-diphospho-1D-myo-inositol 2,3,4,5,6-pentakisphosphate + phosphate + 2 H(+)</text>
        <dbReference type="Rhea" id="RHEA:79699"/>
        <dbReference type="ChEBI" id="CHEBI:15377"/>
        <dbReference type="ChEBI" id="CHEBI:15378"/>
        <dbReference type="ChEBI" id="CHEBI:43474"/>
        <dbReference type="ChEBI" id="CHEBI:74946"/>
        <dbReference type="ChEBI" id="CHEBI:77983"/>
        <dbReference type="EC" id="3.6.1.52"/>
    </reaction>
    <physiologicalReaction direction="left-to-right" evidence="6">
        <dbReference type="Rhea" id="RHEA:79700"/>
    </physiologicalReaction>
</comment>
<dbReference type="InterPro" id="IPR004861">
    <property type="entry name" value="Siw14-like"/>
</dbReference>
<dbReference type="GO" id="GO:0005737">
    <property type="term" value="C:cytoplasm"/>
    <property type="evidence" value="ECO:0007669"/>
    <property type="project" value="TreeGrafter"/>
</dbReference>
<dbReference type="EC" id="3.6.1.52" evidence="1"/>
<feature type="domain" description="Tyrosine-protein phosphatase" evidence="8">
    <location>
        <begin position="122"/>
        <end position="271"/>
    </location>
</feature>
<dbReference type="STRING" id="983967.A0A1E4T5C4"/>
<dbReference type="GO" id="GO:0052840">
    <property type="term" value="F:inositol diphosphate tetrakisphosphate diphosphatase activity"/>
    <property type="evidence" value="ECO:0007669"/>
    <property type="project" value="TreeGrafter"/>
</dbReference>
<evidence type="ECO:0000256" key="6">
    <source>
        <dbReference type="ARBA" id="ARBA00047927"/>
    </source>
</evidence>
<dbReference type="EMBL" id="KV453849">
    <property type="protein sequence ID" value="ODV86868.1"/>
    <property type="molecule type" value="Genomic_DNA"/>
</dbReference>
<dbReference type="Pfam" id="PF03162">
    <property type="entry name" value="Y_phosphatase2"/>
    <property type="match status" value="1"/>
</dbReference>
<proteinExistence type="inferred from homology"/>
<evidence type="ECO:0000256" key="5">
    <source>
        <dbReference type="ARBA" id="ARBA00047562"/>
    </source>
</evidence>
<comment type="catalytic activity">
    <reaction evidence="5">
        <text>3,5-bis(diphospho)-1D-myo-inositol 1,2,4,6-tetrakisphosphate + H2O = 3-diphospho-1D-myo-inositol 1,2,4,5,6-pentakisphosphate + phosphate + 2 H(+)</text>
        <dbReference type="Rhea" id="RHEA:56312"/>
        <dbReference type="ChEBI" id="CHEBI:15377"/>
        <dbReference type="ChEBI" id="CHEBI:15378"/>
        <dbReference type="ChEBI" id="CHEBI:43474"/>
        <dbReference type="ChEBI" id="CHEBI:140372"/>
        <dbReference type="ChEBI" id="CHEBI:140374"/>
        <dbReference type="EC" id="3.6.1.52"/>
    </reaction>
    <physiologicalReaction direction="left-to-right" evidence="5">
        <dbReference type="Rhea" id="RHEA:56313"/>
    </physiologicalReaction>
</comment>
<protein>
    <recommendedName>
        <fullName evidence="1">diphosphoinositol-polyphosphate diphosphatase</fullName>
        <ecNumber evidence="1">3.6.1.52</ecNumber>
    </recommendedName>
</protein>
<comment type="similarity">
    <text evidence="3">Belongs to the protein-tyrosine phosphatase family. Atypical dual-specificity phosphatase Siw14-like subfamily.</text>
</comment>
<dbReference type="Gene3D" id="3.90.190.10">
    <property type="entry name" value="Protein tyrosine phosphatase superfamily"/>
    <property type="match status" value="1"/>
</dbReference>
<evidence type="ECO:0000313" key="9">
    <source>
        <dbReference type="EMBL" id="ODV86868.1"/>
    </source>
</evidence>
<dbReference type="InterPro" id="IPR029021">
    <property type="entry name" value="Prot-tyrosine_phosphatase-like"/>
</dbReference>
<dbReference type="PANTHER" id="PTHR31126">
    <property type="entry name" value="TYROSINE-PROTEIN PHOSPHATASE"/>
    <property type="match status" value="1"/>
</dbReference>
<dbReference type="AlphaFoldDB" id="A0A1E4T5C4"/>
<dbReference type="InterPro" id="IPR020422">
    <property type="entry name" value="TYR_PHOSPHATASE_DUAL_dom"/>
</dbReference>
<dbReference type="InterPro" id="IPR016130">
    <property type="entry name" value="Tyr_Pase_AS"/>
</dbReference>
<evidence type="ECO:0000256" key="4">
    <source>
        <dbReference type="ARBA" id="ARBA00047342"/>
    </source>
</evidence>
<dbReference type="PROSITE" id="PS50054">
    <property type="entry name" value="TYR_PHOSPHATASE_DUAL"/>
    <property type="match status" value="1"/>
</dbReference>
<evidence type="ECO:0000313" key="10">
    <source>
        <dbReference type="Proteomes" id="UP000094801"/>
    </source>
</evidence>
<sequence length="281" mass="33379">MDENDEIFDFEQAYDEEFTNESHLLSDELIINHNDNYSNQVINKVMKNSLIPTKDTEPQQEQQHQEQQQQQEEEIVIDEDDEDQYDKFIPTDSEKIKKYKKDQEYLITVSKKPPTLLTPPENFSPVCGLIYRSSFPRIENFEFLLKLKLKSIICLIPEEYPPENIEFLNKNNINFYQIGLSGNKEPFVKIKPNLVNEALKILTNPENHPILIHCNRGKHRTGCIVGCIRKLQKWSLSMIFDEYRKFAYPKERPLDQQFIEMFDDSEIQNLAFENNWLPLKW</sequence>
<evidence type="ECO:0000256" key="2">
    <source>
        <dbReference type="ARBA" id="ARBA00022801"/>
    </source>
</evidence>
<evidence type="ECO:0000256" key="1">
    <source>
        <dbReference type="ARBA" id="ARBA00012527"/>
    </source>
</evidence>
<keyword evidence="2" id="KW-0378">Hydrolase</keyword>
<evidence type="ECO:0000256" key="7">
    <source>
        <dbReference type="ARBA" id="ARBA00048424"/>
    </source>
</evidence>
<reference evidence="10" key="1">
    <citation type="submission" date="2016-04" db="EMBL/GenBank/DDBJ databases">
        <title>Comparative genomics of biotechnologically important yeasts.</title>
        <authorList>
            <consortium name="DOE Joint Genome Institute"/>
            <person name="Riley R."/>
            <person name="Haridas S."/>
            <person name="Wolfe K.H."/>
            <person name="Lopes M.R."/>
            <person name="Hittinger C.T."/>
            <person name="Goker M."/>
            <person name="Salamov A."/>
            <person name="Wisecaver J."/>
            <person name="Long T.M."/>
            <person name="Aerts A.L."/>
            <person name="Barry K."/>
            <person name="Choi C."/>
            <person name="Clum A."/>
            <person name="Coughlan A.Y."/>
            <person name="Deshpande S."/>
            <person name="Douglass A.P."/>
            <person name="Hanson S.J."/>
            <person name="Klenk H.-P."/>
            <person name="Labutti K."/>
            <person name="Lapidus A."/>
            <person name="Lindquist E."/>
            <person name="Lipzen A."/>
            <person name="Meier-Kolthoff J.P."/>
            <person name="Ohm R.A."/>
            <person name="Otillar R.P."/>
            <person name="Pangilinan J."/>
            <person name="Peng Y."/>
            <person name="Rokas A."/>
            <person name="Rosa C.A."/>
            <person name="Scheuner C."/>
            <person name="Sibirny A.A."/>
            <person name="Slot J.C."/>
            <person name="Stielow J.B."/>
            <person name="Sun H."/>
            <person name="Kurtzman C.P."/>
            <person name="Blackwell M."/>
            <person name="Grigoriev I.V."/>
            <person name="Jeffries T.W."/>
        </authorList>
    </citation>
    <scope>NUCLEOTIDE SEQUENCE [LARGE SCALE GENOMIC DNA]</scope>
    <source>
        <strain evidence="10">NRRL YB-2248</strain>
    </source>
</reference>
<dbReference type="InterPro" id="IPR020428">
    <property type="entry name" value="PFA-DSPs"/>
</dbReference>
<dbReference type="CDD" id="cd14528">
    <property type="entry name" value="PFA-DSP_Siw14"/>
    <property type="match status" value="1"/>
</dbReference>
<organism evidence="9 10">
    <name type="scientific">[Candida] arabinofermentans NRRL YB-2248</name>
    <dbReference type="NCBI Taxonomy" id="983967"/>
    <lineage>
        <taxon>Eukaryota</taxon>
        <taxon>Fungi</taxon>
        <taxon>Dikarya</taxon>
        <taxon>Ascomycota</taxon>
        <taxon>Saccharomycotina</taxon>
        <taxon>Pichiomycetes</taxon>
        <taxon>Pichiales</taxon>
        <taxon>Pichiaceae</taxon>
        <taxon>Ogataea</taxon>
        <taxon>Ogataea/Candida clade</taxon>
    </lineage>
</organism>
<evidence type="ECO:0000259" key="8">
    <source>
        <dbReference type="PROSITE" id="PS50054"/>
    </source>
</evidence>
<dbReference type="PRINTS" id="PR01911">
    <property type="entry name" value="PFDSPHPHTASE"/>
</dbReference>
<evidence type="ECO:0000256" key="3">
    <source>
        <dbReference type="ARBA" id="ARBA00044949"/>
    </source>
</evidence>
<dbReference type="Proteomes" id="UP000094801">
    <property type="component" value="Unassembled WGS sequence"/>
</dbReference>
<comment type="catalytic activity">
    <reaction evidence="7">
        <text>6-diphospho-1D-myo-inositol pentakisphosphate + H2O = 1D-myo-inositol hexakisphosphate + phosphate + H(+)</text>
        <dbReference type="Rhea" id="RHEA:79703"/>
        <dbReference type="ChEBI" id="CHEBI:15377"/>
        <dbReference type="ChEBI" id="CHEBI:15378"/>
        <dbReference type="ChEBI" id="CHEBI:43474"/>
        <dbReference type="ChEBI" id="CHEBI:58130"/>
        <dbReference type="ChEBI" id="CHEBI:230534"/>
        <dbReference type="EC" id="3.6.1.52"/>
    </reaction>
    <physiologicalReaction direction="left-to-right" evidence="7">
        <dbReference type="Rhea" id="RHEA:79704"/>
    </physiologicalReaction>
</comment>
<name>A0A1E4T5C4_9ASCO</name>